<keyword evidence="11" id="KW-1185">Reference proteome</keyword>
<feature type="transmembrane region" description="Helical" evidence="8">
    <location>
        <begin position="102"/>
        <end position="129"/>
    </location>
</feature>
<dbReference type="CDD" id="cd06261">
    <property type="entry name" value="TM_PBP2"/>
    <property type="match status" value="1"/>
</dbReference>
<evidence type="ECO:0000256" key="5">
    <source>
        <dbReference type="ARBA" id="ARBA00022692"/>
    </source>
</evidence>
<evidence type="ECO:0000256" key="1">
    <source>
        <dbReference type="ARBA" id="ARBA00004651"/>
    </source>
</evidence>
<dbReference type="PROSITE" id="PS50928">
    <property type="entry name" value="ABC_TM1"/>
    <property type="match status" value="1"/>
</dbReference>
<evidence type="ECO:0000256" key="4">
    <source>
        <dbReference type="ARBA" id="ARBA00022475"/>
    </source>
</evidence>
<evidence type="ECO:0000256" key="2">
    <source>
        <dbReference type="ARBA" id="ARBA00007069"/>
    </source>
</evidence>
<dbReference type="Pfam" id="PF00528">
    <property type="entry name" value="BPD_transp_1"/>
    <property type="match status" value="1"/>
</dbReference>
<dbReference type="SUPFAM" id="SSF161098">
    <property type="entry name" value="MetI-like"/>
    <property type="match status" value="1"/>
</dbReference>
<evidence type="ECO:0000313" key="11">
    <source>
        <dbReference type="Proteomes" id="UP001549047"/>
    </source>
</evidence>
<evidence type="ECO:0000256" key="7">
    <source>
        <dbReference type="ARBA" id="ARBA00023136"/>
    </source>
</evidence>
<feature type="transmembrane region" description="Helical" evidence="8">
    <location>
        <begin position="149"/>
        <end position="170"/>
    </location>
</feature>
<comment type="subcellular location">
    <subcellularLocation>
        <location evidence="1 8">Cell membrane</location>
        <topology evidence="1 8">Multi-pass membrane protein</topology>
    </subcellularLocation>
</comment>
<keyword evidence="3 8" id="KW-0813">Transport</keyword>
<sequence>MSTRRTAVPYLLLIPGLAPIVLLMTFVIGMAVSQSVTWTEVSGQISLSSEAWYTVFADEQFARAFLYSARIGTLGALLSVALAYPVALWLRRPFAGSDLVSALIKAPILVHGLVAAFLYVNFVSFQGFLNVALVGLGLAARPLRMQNDPYAIGVVVLQVWKNMPLAFLILSGSVRAISDDVLNAARDLGAGPFGRLRRVVLPLTLRSLQAALIIIFIGAAGDYTFQAVAGPTNLNSMAQFMVRMETDNGLQGVSLASVVAVTLMALSLAGSILLAGLMQLLVKRAGR</sequence>
<evidence type="ECO:0000259" key="9">
    <source>
        <dbReference type="PROSITE" id="PS50928"/>
    </source>
</evidence>
<dbReference type="PANTHER" id="PTHR42929">
    <property type="entry name" value="INNER MEMBRANE ABC TRANSPORTER PERMEASE PROTEIN YDCU-RELATED-RELATED"/>
    <property type="match status" value="1"/>
</dbReference>
<protein>
    <submittedName>
        <fullName evidence="10">Spermidine/putrescine transport system permease protein</fullName>
    </submittedName>
</protein>
<keyword evidence="4" id="KW-1003">Cell membrane</keyword>
<keyword evidence="7 8" id="KW-0472">Membrane</keyword>
<comment type="similarity">
    <text evidence="2">Belongs to the binding-protein-dependent transport system permease family. CysTW subfamily.</text>
</comment>
<reference evidence="10 11" key="1">
    <citation type="submission" date="2024-06" db="EMBL/GenBank/DDBJ databases">
        <title>Genomic Encyclopedia of Type Strains, Phase IV (KMG-IV): sequencing the most valuable type-strain genomes for metagenomic binning, comparative biology and taxonomic classification.</title>
        <authorList>
            <person name="Goeker M."/>
        </authorList>
    </citation>
    <scope>NUCLEOTIDE SEQUENCE [LARGE SCALE GENOMIC DNA]</scope>
    <source>
        <strain evidence="10 11">DSM 29780</strain>
    </source>
</reference>
<organism evidence="10 11">
    <name type="scientific">Rhizobium aquaticum</name>
    <dbReference type="NCBI Taxonomy" id="1549636"/>
    <lineage>
        <taxon>Bacteria</taxon>
        <taxon>Pseudomonadati</taxon>
        <taxon>Pseudomonadota</taxon>
        <taxon>Alphaproteobacteria</taxon>
        <taxon>Hyphomicrobiales</taxon>
        <taxon>Rhizobiaceae</taxon>
        <taxon>Rhizobium/Agrobacterium group</taxon>
        <taxon>Rhizobium</taxon>
    </lineage>
</organism>
<accession>A0ABV2IZZ2</accession>
<feature type="transmembrane region" description="Helical" evidence="8">
    <location>
        <begin position="249"/>
        <end position="282"/>
    </location>
</feature>
<evidence type="ECO:0000256" key="8">
    <source>
        <dbReference type="RuleBase" id="RU363032"/>
    </source>
</evidence>
<keyword evidence="5 8" id="KW-0812">Transmembrane</keyword>
<keyword evidence="6 8" id="KW-1133">Transmembrane helix</keyword>
<name>A0ABV2IZZ2_9HYPH</name>
<feature type="transmembrane region" description="Helical" evidence="8">
    <location>
        <begin position="7"/>
        <end position="32"/>
    </location>
</feature>
<comment type="caution">
    <text evidence="10">The sequence shown here is derived from an EMBL/GenBank/DDBJ whole genome shotgun (WGS) entry which is preliminary data.</text>
</comment>
<dbReference type="EMBL" id="JBEPMB010000003">
    <property type="protein sequence ID" value="MET3614072.1"/>
    <property type="molecule type" value="Genomic_DNA"/>
</dbReference>
<dbReference type="InterPro" id="IPR000515">
    <property type="entry name" value="MetI-like"/>
</dbReference>
<dbReference type="Gene3D" id="1.10.3720.10">
    <property type="entry name" value="MetI-like"/>
    <property type="match status" value="1"/>
</dbReference>
<gene>
    <name evidence="10" type="ORF">ABID16_002409</name>
</gene>
<feature type="transmembrane region" description="Helical" evidence="8">
    <location>
        <begin position="207"/>
        <end position="229"/>
    </location>
</feature>
<dbReference type="RefSeq" id="WP_354556590.1">
    <property type="nucleotide sequence ID" value="NZ_JBEPMB010000003.1"/>
</dbReference>
<evidence type="ECO:0000256" key="6">
    <source>
        <dbReference type="ARBA" id="ARBA00022989"/>
    </source>
</evidence>
<dbReference type="InterPro" id="IPR035906">
    <property type="entry name" value="MetI-like_sf"/>
</dbReference>
<feature type="transmembrane region" description="Helical" evidence="8">
    <location>
        <begin position="71"/>
        <end position="90"/>
    </location>
</feature>
<dbReference type="PANTHER" id="PTHR42929:SF1">
    <property type="entry name" value="INNER MEMBRANE ABC TRANSPORTER PERMEASE PROTEIN YDCU-RELATED"/>
    <property type="match status" value="1"/>
</dbReference>
<proteinExistence type="inferred from homology"/>
<dbReference type="Proteomes" id="UP001549047">
    <property type="component" value="Unassembled WGS sequence"/>
</dbReference>
<feature type="domain" description="ABC transmembrane type-1" evidence="9">
    <location>
        <begin position="65"/>
        <end position="274"/>
    </location>
</feature>
<evidence type="ECO:0000256" key="3">
    <source>
        <dbReference type="ARBA" id="ARBA00022448"/>
    </source>
</evidence>
<evidence type="ECO:0000313" key="10">
    <source>
        <dbReference type="EMBL" id="MET3614072.1"/>
    </source>
</evidence>